<evidence type="ECO:0000313" key="3">
    <source>
        <dbReference type="Proteomes" id="UP000251341"/>
    </source>
</evidence>
<sequence length="150" mass="16347">MVHSPITPDSNAGQFIERLGYAGLIPFVVLAFFMWIVTPEAHPFVAIALSAYGATIASFLGGIHWGIGLRHNAPQRKLHMVWGVVPSLVSWIAVMMPAYAGLPLLAVLLVACYLVDRKTWPEAGLRDWMTMRFRLTVVSTLACLLGAAAT</sequence>
<dbReference type="PANTHER" id="PTHR15887:SF1">
    <property type="entry name" value="TRANSMEMBRANE PROTEIN 69"/>
    <property type="match status" value="1"/>
</dbReference>
<feature type="transmembrane region" description="Helical" evidence="1">
    <location>
        <begin position="20"/>
        <end position="37"/>
    </location>
</feature>
<keyword evidence="1" id="KW-1133">Transmembrane helix</keyword>
<keyword evidence="1" id="KW-0812">Transmembrane</keyword>
<dbReference type="EMBL" id="NESP01000001">
    <property type="protein sequence ID" value="PUE59892.1"/>
    <property type="molecule type" value="Genomic_DNA"/>
</dbReference>
<accession>A0A315EV98</accession>
<keyword evidence="1" id="KW-0472">Membrane</keyword>
<name>A0A315EV98_9BURK</name>
<comment type="caution">
    <text evidence="2">The sequence shown here is derived from an EMBL/GenBank/DDBJ whole genome shotgun (WGS) entry which is preliminary data.</text>
</comment>
<gene>
    <name evidence="2" type="ORF">B9Z44_10085</name>
</gene>
<dbReference type="PANTHER" id="PTHR15887">
    <property type="entry name" value="TRANSMEMBRANE PROTEIN 69"/>
    <property type="match status" value="1"/>
</dbReference>
<evidence type="ECO:0000313" key="2">
    <source>
        <dbReference type="EMBL" id="PUE59892.1"/>
    </source>
</evidence>
<dbReference type="RefSeq" id="WP_108359317.1">
    <property type="nucleotide sequence ID" value="NZ_NESP01000001.1"/>
</dbReference>
<keyword evidence="3" id="KW-1185">Reference proteome</keyword>
<feature type="transmembrane region" description="Helical" evidence="1">
    <location>
        <begin position="88"/>
        <end position="112"/>
    </location>
</feature>
<protein>
    <submittedName>
        <fullName evidence="2">DUF3429 domain-containing protein</fullName>
    </submittedName>
</protein>
<organism evidence="2 3">
    <name type="scientific">Limnohabitans curvus</name>
    <dbReference type="NCBI Taxonomy" id="323423"/>
    <lineage>
        <taxon>Bacteria</taxon>
        <taxon>Pseudomonadati</taxon>
        <taxon>Pseudomonadota</taxon>
        <taxon>Betaproteobacteria</taxon>
        <taxon>Burkholderiales</taxon>
        <taxon>Comamonadaceae</taxon>
        <taxon>Limnohabitans</taxon>
    </lineage>
</organism>
<proteinExistence type="predicted"/>
<reference evidence="2 3" key="1">
    <citation type="submission" date="2017-04" db="EMBL/GenBank/DDBJ databases">
        <title>Unexpected and diverse lifestyles within the genus Limnohabitans.</title>
        <authorList>
            <person name="Kasalicky V."/>
            <person name="Mehrshad M."/>
            <person name="Andrei S.-A."/>
            <person name="Salcher M."/>
            <person name="Kratochvilova H."/>
            <person name="Simek K."/>
            <person name="Ghai R."/>
        </authorList>
    </citation>
    <scope>NUCLEOTIDE SEQUENCE [LARGE SCALE GENOMIC DNA]</scope>
    <source>
        <strain evidence="2 3">MWH-C5</strain>
    </source>
</reference>
<dbReference type="Proteomes" id="UP000251341">
    <property type="component" value="Unassembled WGS sequence"/>
</dbReference>
<dbReference type="AlphaFoldDB" id="A0A315EV98"/>
<evidence type="ECO:0000256" key="1">
    <source>
        <dbReference type="SAM" id="Phobius"/>
    </source>
</evidence>
<dbReference type="Pfam" id="PF11911">
    <property type="entry name" value="DUF3429"/>
    <property type="match status" value="1"/>
</dbReference>
<dbReference type="InterPro" id="IPR021836">
    <property type="entry name" value="DUF3429"/>
</dbReference>
<feature type="transmembrane region" description="Helical" evidence="1">
    <location>
        <begin position="44"/>
        <end position="68"/>
    </location>
</feature>